<dbReference type="GO" id="GO:0051301">
    <property type="term" value="P:cell division"/>
    <property type="evidence" value="ECO:0007669"/>
    <property type="project" value="UniProtKB-KW"/>
</dbReference>
<dbReference type="InterPro" id="IPR005762">
    <property type="entry name" value="MurD"/>
</dbReference>
<keyword evidence="8 9" id="KW-0131">Cell cycle</keyword>
<dbReference type="InterPro" id="IPR018109">
    <property type="entry name" value="Folylpolyglutamate_synth_CS"/>
</dbReference>
<evidence type="ECO:0000256" key="10">
    <source>
        <dbReference type="RuleBase" id="RU003664"/>
    </source>
</evidence>
<dbReference type="EMBL" id="ACGK02000001">
    <property type="protein sequence ID" value="EGF23515.1"/>
    <property type="molecule type" value="Genomic_DNA"/>
</dbReference>
<feature type="binding site" evidence="9">
    <location>
        <begin position="120"/>
        <end position="126"/>
    </location>
    <ligand>
        <name>ATP</name>
        <dbReference type="ChEBI" id="CHEBI:30616"/>
    </ligand>
</feature>
<dbReference type="GeneID" id="93210077"/>
<dbReference type="InterPro" id="IPR004101">
    <property type="entry name" value="Mur_ligase_C"/>
</dbReference>
<dbReference type="SUPFAM" id="SSF53244">
    <property type="entry name" value="MurD-like peptide ligases, peptide-binding domain"/>
    <property type="match status" value="1"/>
</dbReference>
<dbReference type="PANTHER" id="PTHR43692:SF1">
    <property type="entry name" value="UDP-N-ACETYLMURAMOYLALANINE--D-GLUTAMATE LIGASE"/>
    <property type="match status" value="1"/>
</dbReference>
<protein>
    <recommendedName>
        <fullName evidence="9 10">UDP-N-acetylmuramoylalanine--D-glutamate ligase</fullName>
        <ecNumber evidence="9 10">6.3.2.9</ecNumber>
    </recommendedName>
    <alternativeName>
        <fullName evidence="9">D-glutamic acid-adding enzyme</fullName>
    </alternativeName>
    <alternativeName>
        <fullName evidence="9">UDP-N-acetylmuramoyl-L-alanyl-D-glutamate synthetase</fullName>
    </alternativeName>
</protein>
<dbReference type="SUPFAM" id="SSF51984">
    <property type="entry name" value="MurCD N-terminal domain"/>
    <property type="match status" value="1"/>
</dbReference>
<dbReference type="Gene3D" id="3.90.190.20">
    <property type="entry name" value="Mur ligase, C-terminal domain"/>
    <property type="match status" value="1"/>
</dbReference>
<dbReference type="NCBIfam" id="TIGR01087">
    <property type="entry name" value="murD"/>
    <property type="match status" value="1"/>
</dbReference>
<dbReference type="InterPro" id="IPR036615">
    <property type="entry name" value="Mur_ligase_C_dom_sf"/>
</dbReference>
<keyword evidence="6 9" id="KW-0547">Nucleotide-binding</keyword>
<keyword evidence="9 10" id="KW-0961">Cell wall biogenesis/degradation</keyword>
<dbReference type="Gene3D" id="3.40.1190.10">
    <property type="entry name" value="Mur-like, catalytic domain"/>
    <property type="match status" value="1"/>
</dbReference>
<comment type="similarity">
    <text evidence="9">Belongs to the MurCDEF family.</text>
</comment>
<feature type="domain" description="Mur ligase central" evidence="12">
    <location>
        <begin position="118"/>
        <end position="301"/>
    </location>
</feature>
<evidence type="ECO:0000313" key="13">
    <source>
        <dbReference type="EMBL" id="EGF23515.1"/>
    </source>
</evidence>
<evidence type="ECO:0000256" key="3">
    <source>
        <dbReference type="ARBA" id="ARBA00022490"/>
    </source>
</evidence>
<dbReference type="GO" id="GO:0005524">
    <property type="term" value="F:ATP binding"/>
    <property type="evidence" value="ECO:0007669"/>
    <property type="project" value="UniProtKB-UniRule"/>
</dbReference>
<dbReference type="GO" id="GO:0071555">
    <property type="term" value="P:cell wall organization"/>
    <property type="evidence" value="ECO:0007669"/>
    <property type="project" value="UniProtKB-KW"/>
</dbReference>
<dbReference type="PANTHER" id="PTHR43692">
    <property type="entry name" value="UDP-N-ACETYLMURAMOYLALANINE--D-GLUTAMATE LIGASE"/>
    <property type="match status" value="1"/>
</dbReference>
<dbReference type="PROSITE" id="PS01011">
    <property type="entry name" value="FOLYLPOLYGLU_SYNT_1"/>
    <property type="match status" value="1"/>
</dbReference>
<keyword evidence="14" id="KW-1185">Reference proteome</keyword>
<dbReference type="Gene3D" id="3.40.50.720">
    <property type="entry name" value="NAD(P)-binding Rossmann-like Domain"/>
    <property type="match status" value="1"/>
</dbReference>
<accession>F1T471</accession>
<dbReference type="GO" id="GO:0008764">
    <property type="term" value="F:UDP-N-acetylmuramoylalanine-D-glutamate ligase activity"/>
    <property type="evidence" value="ECO:0007669"/>
    <property type="project" value="UniProtKB-UniRule"/>
</dbReference>
<sequence>MLEAKQTESLGSVCILGAGKTGLVVARYLCTHFDRVSKLTLYTGNPKSSVSPDLALLTQQGLTIIESDHLTEDYDICIASPGIPPYSPLYSSACKHCREVIGEPEFAWRCRPQKWVAITGTNGKTTTTTLIEHMIRADHKQACAVGNIGRACLGEVDHHLADTWFVAELSSFQLAETKLLHPHAAILLNITPDHIEWHGSMQAYAAAKERIFANLTTDDLAIISRDDLYCKAIYSRLVERGLSPVCVDTSQDPKTLQAAYCSDSMLYVRLNGTTTPLIKASEAALKGMHNIQNMLAASALALFIGVSVDAIRQVLQTFTTLEHRLEYVATIHGVSFVNDSKATNTDSVEKALTAFPCGSTIVLLGGHDKQTDLSSLVHQVVRKCRGAICFGEAGQRIYHELVSVQNAQASDGEGACDKCKSAVASAPLSFVKCVPHLRDAFDCAVTHAKPHTTVLLSPACSSFDEFHNMEERGTYFKNLVHELRATSDDEKLS</sequence>
<dbReference type="Proteomes" id="UP000005947">
    <property type="component" value="Unassembled WGS sequence"/>
</dbReference>
<keyword evidence="4 9" id="KW-0436">Ligase</keyword>
<evidence type="ECO:0000256" key="2">
    <source>
        <dbReference type="ARBA" id="ARBA00004752"/>
    </source>
</evidence>
<feature type="domain" description="Mur ligase C-terminal" evidence="11">
    <location>
        <begin position="323"/>
        <end position="460"/>
    </location>
</feature>
<dbReference type="Pfam" id="PF02875">
    <property type="entry name" value="Mur_ligase_C"/>
    <property type="match status" value="1"/>
</dbReference>
<evidence type="ECO:0000256" key="5">
    <source>
        <dbReference type="ARBA" id="ARBA00022618"/>
    </source>
</evidence>
<keyword evidence="5 9" id="KW-0132">Cell division</keyword>
<dbReference type="GO" id="GO:0009252">
    <property type="term" value="P:peptidoglycan biosynthetic process"/>
    <property type="evidence" value="ECO:0007669"/>
    <property type="project" value="UniProtKB-UniRule"/>
</dbReference>
<evidence type="ECO:0000256" key="9">
    <source>
        <dbReference type="HAMAP-Rule" id="MF_00639"/>
    </source>
</evidence>
<keyword evidence="7 9" id="KW-0067">ATP-binding</keyword>
<dbReference type="UniPathway" id="UPA00219"/>
<dbReference type="GO" id="GO:0005737">
    <property type="term" value="C:cytoplasm"/>
    <property type="evidence" value="ECO:0007669"/>
    <property type="project" value="UniProtKB-SubCell"/>
</dbReference>
<keyword evidence="9 10" id="KW-0573">Peptidoglycan synthesis</keyword>
<evidence type="ECO:0000259" key="12">
    <source>
        <dbReference type="Pfam" id="PF08245"/>
    </source>
</evidence>
<dbReference type="HAMAP" id="MF_00639">
    <property type="entry name" value="MurD"/>
    <property type="match status" value="1"/>
</dbReference>
<evidence type="ECO:0000259" key="11">
    <source>
        <dbReference type="Pfam" id="PF02875"/>
    </source>
</evidence>
<name>F1T471_9ACTN</name>
<dbReference type="eggNOG" id="COG0771">
    <property type="taxonomic scope" value="Bacteria"/>
</dbReference>
<gene>
    <name evidence="9 13" type="primary">murD</name>
    <name evidence="13" type="ORF">HMPREF0091_10462</name>
</gene>
<dbReference type="SUPFAM" id="SSF53623">
    <property type="entry name" value="MurD-like peptide ligases, catalytic domain"/>
    <property type="match status" value="1"/>
</dbReference>
<organism evidence="13 14">
    <name type="scientific">Fannyhessea vaginae DSM 15829</name>
    <dbReference type="NCBI Taxonomy" id="525256"/>
    <lineage>
        <taxon>Bacteria</taxon>
        <taxon>Bacillati</taxon>
        <taxon>Actinomycetota</taxon>
        <taxon>Coriobacteriia</taxon>
        <taxon>Coriobacteriales</taxon>
        <taxon>Atopobiaceae</taxon>
        <taxon>Fannyhessea</taxon>
    </lineage>
</organism>
<comment type="caution">
    <text evidence="13">The sequence shown here is derived from an EMBL/GenBank/DDBJ whole genome shotgun (WGS) entry which is preliminary data.</text>
</comment>
<dbReference type="EC" id="6.3.2.9" evidence="9 10"/>
<dbReference type="GO" id="GO:0004326">
    <property type="term" value="F:tetrahydrofolylpolyglutamate synthase activity"/>
    <property type="evidence" value="ECO:0007669"/>
    <property type="project" value="InterPro"/>
</dbReference>
<proteinExistence type="inferred from homology"/>
<dbReference type="InterPro" id="IPR013221">
    <property type="entry name" value="Mur_ligase_cen"/>
</dbReference>
<comment type="pathway">
    <text evidence="2 9 10">Cell wall biogenesis; peptidoglycan biosynthesis.</text>
</comment>
<evidence type="ECO:0000256" key="4">
    <source>
        <dbReference type="ARBA" id="ARBA00022598"/>
    </source>
</evidence>
<evidence type="ECO:0000256" key="7">
    <source>
        <dbReference type="ARBA" id="ARBA00022840"/>
    </source>
</evidence>
<dbReference type="GO" id="GO:0008360">
    <property type="term" value="P:regulation of cell shape"/>
    <property type="evidence" value="ECO:0007669"/>
    <property type="project" value="UniProtKB-KW"/>
</dbReference>
<keyword evidence="3 9" id="KW-0963">Cytoplasm</keyword>
<dbReference type="InterPro" id="IPR036565">
    <property type="entry name" value="Mur-like_cat_sf"/>
</dbReference>
<dbReference type="OrthoDB" id="9809796at2"/>
<comment type="function">
    <text evidence="9 10">Cell wall formation. Catalyzes the addition of glutamate to the nucleotide precursor UDP-N-acetylmuramoyl-L-alanine (UMA).</text>
</comment>
<reference evidence="13 14" key="1">
    <citation type="submission" date="2011-02" db="EMBL/GenBank/DDBJ databases">
        <authorList>
            <person name="Muzny D."/>
            <person name="Qin X."/>
            <person name="Buhay C."/>
            <person name="Dugan-Rocha S."/>
            <person name="Ding Y."/>
            <person name="Chen G."/>
            <person name="Hawes A."/>
            <person name="Holder M."/>
            <person name="Jhangiani S."/>
            <person name="Johnson A."/>
            <person name="Khan Z."/>
            <person name="Li Z."/>
            <person name="Liu W."/>
            <person name="Liu X."/>
            <person name="Perez L."/>
            <person name="Shen H."/>
            <person name="Wang Q."/>
            <person name="Watt J."/>
            <person name="Xi L."/>
            <person name="Xin Y."/>
            <person name="Zhou J."/>
            <person name="Deng J."/>
            <person name="Jiang H."/>
            <person name="Liu Y."/>
            <person name="Qu J."/>
            <person name="Song X.-Z."/>
            <person name="Zhang L."/>
            <person name="Villasana D."/>
            <person name="Johnson A."/>
            <person name="Liu J."/>
            <person name="Liyanage D."/>
            <person name="Lorensuhewa L."/>
            <person name="Robinson T."/>
            <person name="Song A."/>
            <person name="Song B.-B."/>
            <person name="Dinh H."/>
            <person name="Thornton R."/>
            <person name="Coyle M."/>
            <person name="Francisco L."/>
            <person name="Jackson L."/>
            <person name="Javaid M."/>
            <person name="Korchina V."/>
            <person name="Kovar C."/>
            <person name="Mata R."/>
            <person name="Mathew T."/>
            <person name="Ngo R."/>
            <person name="Nguyen L."/>
            <person name="Nguyen N."/>
            <person name="Okwuonu G."/>
            <person name="Ongeri F."/>
            <person name="Pham C."/>
            <person name="Simmons D."/>
            <person name="Wilczek-Boney K."/>
            <person name="Hale W."/>
            <person name="Jakkamsetti A."/>
            <person name="Pham P."/>
            <person name="Ruth R."/>
            <person name="San Lucas F."/>
            <person name="Warren J."/>
            <person name="Zhang J."/>
            <person name="Zhao Z."/>
            <person name="Zhou C."/>
            <person name="Zhu D."/>
            <person name="Lee S."/>
            <person name="Bess C."/>
            <person name="Blankenburg K."/>
            <person name="Forbes L."/>
            <person name="Fu Q."/>
            <person name="Gubbala S."/>
            <person name="Hirani K."/>
            <person name="Jayaseelan J.C."/>
            <person name="Lara F."/>
            <person name="Munidasa M."/>
            <person name="Palculict T."/>
            <person name="Patil S."/>
            <person name="Pu L.-L."/>
            <person name="Saada N."/>
            <person name="Tang L."/>
            <person name="Weissenberger G."/>
            <person name="Zhu Y."/>
            <person name="Hemphill L."/>
            <person name="Shang Y."/>
            <person name="Youmans B."/>
            <person name="Ayvaz T."/>
            <person name="Ross M."/>
            <person name="Santibanez J."/>
            <person name="Aqrawi P."/>
            <person name="Gross S."/>
            <person name="Joshi V."/>
            <person name="Fowler G."/>
            <person name="Nazareth L."/>
            <person name="Reid J."/>
            <person name="Worley K."/>
            <person name="Petrosino J."/>
            <person name="Highlander S."/>
            <person name="Gibbs R."/>
        </authorList>
    </citation>
    <scope>NUCLEOTIDE SEQUENCE [LARGE SCALE GENOMIC DNA]</scope>
    <source>
        <strain evidence="13 14">DSM 15829</strain>
    </source>
</reference>
<dbReference type="AlphaFoldDB" id="F1T471"/>
<comment type="catalytic activity">
    <reaction evidence="9 10">
        <text>UDP-N-acetyl-alpha-D-muramoyl-L-alanine + D-glutamate + ATP = UDP-N-acetyl-alpha-D-muramoyl-L-alanyl-D-glutamate + ADP + phosphate + H(+)</text>
        <dbReference type="Rhea" id="RHEA:16429"/>
        <dbReference type="ChEBI" id="CHEBI:15378"/>
        <dbReference type="ChEBI" id="CHEBI:29986"/>
        <dbReference type="ChEBI" id="CHEBI:30616"/>
        <dbReference type="ChEBI" id="CHEBI:43474"/>
        <dbReference type="ChEBI" id="CHEBI:83898"/>
        <dbReference type="ChEBI" id="CHEBI:83900"/>
        <dbReference type="ChEBI" id="CHEBI:456216"/>
        <dbReference type="EC" id="6.3.2.9"/>
    </reaction>
</comment>
<keyword evidence="9 10" id="KW-0133">Cell shape</keyword>
<dbReference type="RefSeq" id="WP_006302639.1">
    <property type="nucleotide sequence ID" value="NZ_ACGK02000001.1"/>
</dbReference>
<evidence type="ECO:0000256" key="8">
    <source>
        <dbReference type="ARBA" id="ARBA00023306"/>
    </source>
</evidence>
<evidence type="ECO:0000313" key="14">
    <source>
        <dbReference type="Proteomes" id="UP000005947"/>
    </source>
</evidence>
<evidence type="ECO:0000256" key="1">
    <source>
        <dbReference type="ARBA" id="ARBA00004496"/>
    </source>
</evidence>
<evidence type="ECO:0000256" key="6">
    <source>
        <dbReference type="ARBA" id="ARBA00022741"/>
    </source>
</evidence>
<comment type="subcellular location">
    <subcellularLocation>
        <location evidence="1 9 10">Cytoplasm</location>
    </subcellularLocation>
</comment>
<dbReference type="Pfam" id="PF08245">
    <property type="entry name" value="Mur_ligase_M"/>
    <property type="match status" value="1"/>
</dbReference>